<dbReference type="Proteomes" id="UP000283895">
    <property type="component" value="Unassembled WGS sequence"/>
</dbReference>
<evidence type="ECO:0000313" key="4">
    <source>
        <dbReference type="Proteomes" id="UP000283895"/>
    </source>
</evidence>
<evidence type="ECO:0000259" key="2">
    <source>
        <dbReference type="Pfam" id="PF06985"/>
    </source>
</evidence>
<name>A0A423W709_9PEZI</name>
<accession>A0A423W709</accession>
<sequence length="373" mass="42240">MATQSEGIAGCPTRHLQYKNLSVDPTRPEIRLLELRPAQSIHDTVSARIVNLPLTLDLDFIGVSALYGDTDDTEPIIIDGKRIAVPANLGQALRHARAVFWPPQTGPSTAESGRATVEGKGPKGLEPTRKKPHWLRHLLKTFGLPSSEGGRSRTQSTTLLIWIDAFCVNERDAMEQKEQHSLMAMAYRHARTVVGWLGPKDESSDLAVQIIRDVDRAMPPNFGSPEDKRLHPEYYAPRHVWVNEIQHLWQLPEGVMDLRECDNYIAMSKFLGRQYFQRDWILNEIAMASFPTFLIGSDIVSWSEVLRWNRCNEELSDRGAAQFPERYRSQIASFLPLGTVYTMLKAFELSRDNRVTDSTDRSMLTRCPSSPSL</sequence>
<dbReference type="AlphaFoldDB" id="A0A423W709"/>
<comment type="caution">
    <text evidence="3">The sequence shown here is derived from an EMBL/GenBank/DDBJ whole genome shotgun (WGS) entry which is preliminary data.</text>
</comment>
<dbReference type="PANTHER" id="PTHR24148">
    <property type="entry name" value="ANKYRIN REPEAT DOMAIN-CONTAINING PROTEIN 39 HOMOLOG-RELATED"/>
    <property type="match status" value="1"/>
</dbReference>
<dbReference type="OrthoDB" id="5386682at2759"/>
<keyword evidence="4" id="KW-1185">Reference proteome</keyword>
<dbReference type="Pfam" id="PF06985">
    <property type="entry name" value="HET"/>
    <property type="match status" value="1"/>
</dbReference>
<reference evidence="3 4" key="1">
    <citation type="submission" date="2015-09" db="EMBL/GenBank/DDBJ databases">
        <title>Host preference determinants of Valsa canker pathogens revealed by comparative genomics.</title>
        <authorList>
            <person name="Yin Z."/>
            <person name="Huang L."/>
        </authorList>
    </citation>
    <scope>NUCLEOTIDE SEQUENCE [LARGE SCALE GENOMIC DNA]</scope>
    <source>
        <strain evidence="3 4">03-1</strain>
    </source>
</reference>
<feature type="compositionally biased region" description="Basic and acidic residues" evidence="1">
    <location>
        <begin position="120"/>
        <end position="129"/>
    </location>
</feature>
<organism evidence="3 4">
    <name type="scientific">Cytospora schulzeri</name>
    <dbReference type="NCBI Taxonomy" id="448051"/>
    <lineage>
        <taxon>Eukaryota</taxon>
        <taxon>Fungi</taxon>
        <taxon>Dikarya</taxon>
        <taxon>Ascomycota</taxon>
        <taxon>Pezizomycotina</taxon>
        <taxon>Sordariomycetes</taxon>
        <taxon>Sordariomycetidae</taxon>
        <taxon>Diaporthales</taxon>
        <taxon>Cytosporaceae</taxon>
        <taxon>Cytospora</taxon>
    </lineage>
</organism>
<proteinExistence type="predicted"/>
<protein>
    <recommendedName>
        <fullName evidence="2">Heterokaryon incompatibility domain-containing protein</fullName>
    </recommendedName>
</protein>
<dbReference type="InterPro" id="IPR052895">
    <property type="entry name" value="HetReg/Transcr_Mod"/>
</dbReference>
<dbReference type="PANTHER" id="PTHR24148:SF64">
    <property type="entry name" value="HETEROKARYON INCOMPATIBILITY DOMAIN-CONTAINING PROTEIN"/>
    <property type="match status" value="1"/>
</dbReference>
<dbReference type="EMBL" id="LKEA01000024">
    <property type="protein sequence ID" value="ROV99127.1"/>
    <property type="molecule type" value="Genomic_DNA"/>
</dbReference>
<feature type="domain" description="Heterokaryon incompatibility" evidence="2">
    <location>
        <begin position="156"/>
        <end position="284"/>
    </location>
</feature>
<evidence type="ECO:0000313" key="3">
    <source>
        <dbReference type="EMBL" id="ROV99127.1"/>
    </source>
</evidence>
<gene>
    <name evidence="3" type="ORF">VMCG_06574</name>
</gene>
<feature type="region of interest" description="Disordered" evidence="1">
    <location>
        <begin position="102"/>
        <end position="129"/>
    </location>
</feature>
<dbReference type="InterPro" id="IPR010730">
    <property type="entry name" value="HET"/>
</dbReference>
<evidence type="ECO:0000256" key="1">
    <source>
        <dbReference type="SAM" id="MobiDB-lite"/>
    </source>
</evidence>